<gene>
    <name evidence="2" type="ORF">GCM10009118_31400</name>
</gene>
<comment type="caution">
    <text evidence="2">The sequence shown here is derived from an EMBL/GenBank/DDBJ whole genome shotgun (WGS) entry which is preliminary data.</text>
</comment>
<proteinExistence type="predicted"/>
<dbReference type="InterPro" id="IPR038727">
    <property type="entry name" value="NadR/Ttd14_AAA_dom"/>
</dbReference>
<dbReference type="Pfam" id="PF13521">
    <property type="entry name" value="AAA_28"/>
    <property type="match status" value="1"/>
</dbReference>
<evidence type="ECO:0000313" key="2">
    <source>
        <dbReference type="EMBL" id="GAA0876730.1"/>
    </source>
</evidence>
<organism evidence="2 3">
    <name type="scientific">Wandonia haliotis</name>
    <dbReference type="NCBI Taxonomy" id="574963"/>
    <lineage>
        <taxon>Bacteria</taxon>
        <taxon>Pseudomonadati</taxon>
        <taxon>Bacteroidota</taxon>
        <taxon>Flavobacteriia</taxon>
        <taxon>Flavobacteriales</taxon>
        <taxon>Crocinitomicaceae</taxon>
        <taxon>Wandonia</taxon>
    </lineage>
</organism>
<keyword evidence="3" id="KW-1185">Reference proteome</keyword>
<dbReference type="RefSeq" id="WP_343790181.1">
    <property type="nucleotide sequence ID" value="NZ_BAAAFH010000022.1"/>
</dbReference>
<dbReference type="Gene3D" id="3.40.50.300">
    <property type="entry name" value="P-loop containing nucleotide triphosphate hydrolases"/>
    <property type="match status" value="1"/>
</dbReference>
<evidence type="ECO:0000313" key="3">
    <source>
        <dbReference type="Proteomes" id="UP001501126"/>
    </source>
</evidence>
<feature type="domain" description="NadR/Ttd14 AAA" evidence="1">
    <location>
        <begin position="4"/>
        <end position="167"/>
    </location>
</feature>
<evidence type="ECO:0000259" key="1">
    <source>
        <dbReference type="Pfam" id="PF13521"/>
    </source>
</evidence>
<sequence length="180" mass="20959">MAKRIVITGGGGTGKSTIIEELLQRGYCAYREVAREVIRKSLEDECDDLPWKDVTGFSYKVQQGMLLDYKETESIELCFFDRCLLDVKAYLELEGLPVYEELNKDIASYSYFPLVFVLPPWREIFENDEERMEEFDHSVKAYNQLKETYSQHGYELIDVPFGSARDRVDFIVNHVEAVLE</sequence>
<dbReference type="SUPFAM" id="SSF52540">
    <property type="entry name" value="P-loop containing nucleoside triphosphate hydrolases"/>
    <property type="match status" value="1"/>
</dbReference>
<protein>
    <submittedName>
        <fullName evidence="2">AAA family ATPase</fullName>
    </submittedName>
</protein>
<dbReference type="Proteomes" id="UP001501126">
    <property type="component" value="Unassembled WGS sequence"/>
</dbReference>
<name>A0ABP3Y5J8_9FLAO</name>
<accession>A0ABP3Y5J8</accession>
<reference evidence="3" key="1">
    <citation type="journal article" date="2019" name="Int. J. Syst. Evol. Microbiol.">
        <title>The Global Catalogue of Microorganisms (GCM) 10K type strain sequencing project: providing services to taxonomists for standard genome sequencing and annotation.</title>
        <authorList>
            <consortium name="The Broad Institute Genomics Platform"/>
            <consortium name="The Broad Institute Genome Sequencing Center for Infectious Disease"/>
            <person name="Wu L."/>
            <person name="Ma J."/>
        </authorList>
    </citation>
    <scope>NUCLEOTIDE SEQUENCE [LARGE SCALE GENOMIC DNA]</scope>
    <source>
        <strain evidence="3">JCM 16083</strain>
    </source>
</reference>
<dbReference type="InterPro" id="IPR027417">
    <property type="entry name" value="P-loop_NTPase"/>
</dbReference>
<dbReference type="EMBL" id="BAAAFH010000022">
    <property type="protein sequence ID" value="GAA0876730.1"/>
    <property type="molecule type" value="Genomic_DNA"/>
</dbReference>